<proteinExistence type="predicted"/>
<name>A0ACC1MBN0_9HYPO</name>
<accession>A0ACC1MBN0</accession>
<evidence type="ECO:0000313" key="1">
    <source>
        <dbReference type="EMBL" id="KAJ2955735.1"/>
    </source>
</evidence>
<dbReference type="EMBL" id="JANJQO010003826">
    <property type="protein sequence ID" value="KAJ2955735.1"/>
    <property type="molecule type" value="Genomic_DNA"/>
</dbReference>
<comment type="caution">
    <text evidence="1">The sequence shown here is derived from an EMBL/GenBank/DDBJ whole genome shotgun (WGS) entry which is preliminary data.</text>
</comment>
<dbReference type="Proteomes" id="UP001143910">
    <property type="component" value="Unassembled WGS sequence"/>
</dbReference>
<reference evidence="1" key="1">
    <citation type="submission" date="2022-08" db="EMBL/GenBank/DDBJ databases">
        <title>Genome Sequence of Lecanicillium fungicola.</title>
        <authorList>
            <person name="Buettner E."/>
        </authorList>
    </citation>
    <scope>NUCLEOTIDE SEQUENCE</scope>
    <source>
        <strain evidence="1">Babe33</strain>
    </source>
</reference>
<organism evidence="1 2">
    <name type="scientific">Zarea fungicola</name>
    <dbReference type="NCBI Taxonomy" id="93591"/>
    <lineage>
        <taxon>Eukaryota</taxon>
        <taxon>Fungi</taxon>
        <taxon>Dikarya</taxon>
        <taxon>Ascomycota</taxon>
        <taxon>Pezizomycotina</taxon>
        <taxon>Sordariomycetes</taxon>
        <taxon>Hypocreomycetidae</taxon>
        <taxon>Hypocreales</taxon>
        <taxon>Cordycipitaceae</taxon>
        <taxon>Zarea</taxon>
    </lineage>
</organism>
<keyword evidence="2" id="KW-1185">Reference proteome</keyword>
<protein>
    <submittedName>
        <fullName evidence="1">Uncharacterized protein</fullName>
    </submittedName>
</protein>
<sequence length="178" mass="19408">MRHQSIQSRVLRDVPLRRVNIWTFGPAFILNLLHGITTGCVFPALSLVPLAMSAVQCAFLEHPSLRPTGLGSSSILLTPRNIFITDALLSGSLFFCLLGSWINMSVMAYPGVGGVILGSYCTIFIMSSYAIHTVYGTLHIMHALSSHMCGCADCLARQRQEADAAQPLTEQETPEEQV</sequence>
<evidence type="ECO:0000313" key="2">
    <source>
        <dbReference type="Proteomes" id="UP001143910"/>
    </source>
</evidence>
<gene>
    <name evidence="1" type="ORF">NQ176_g11377</name>
</gene>